<dbReference type="InterPro" id="IPR050581">
    <property type="entry name" value="CRR_secretory_protein"/>
</dbReference>
<evidence type="ECO:0000259" key="6">
    <source>
        <dbReference type="PROSITE" id="PS51473"/>
    </source>
</evidence>
<dbReference type="Gene3D" id="3.30.430.20">
    <property type="entry name" value="Gnk2 domain, C-X8-C-X2-C motif"/>
    <property type="match status" value="1"/>
</dbReference>
<sequence>MQFLIIHSVSSLNLTNEYLNHKCFLDQGIYNTGSEYEDSLNIILRSVRTGSYYKNGFMRTSKGREPAPDAVTVMFQCRGDSYGSKCRTCADTAVAGVNEPSYI</sequence>
<organism evidence="7 8">
    <name type="scientific">Brassica cretica</name>
    <name type="common">Mustard</name>
    <dbReference type="NCBI Taxonomy" id="69181"/>
    <lineage>
        <taxon>Eukaryota</taxon>
        <taxon>Viridiplantae</taxon>
        <taxon>Streptophyta</taxon>
        <taxon>Embryophyta</taxon>
        <taxon>Tracheophyta</taxon>
        <taxon>Spermatophyta</taxon>
        <taxon>Magnoliopsida</taxon>
        <taxon>eudicotyledons</taxon>
        <taxon>Gunneridae</taxon>
        <taxon>Pentapetalae</taxon>
        <taxon>rosids</taxon>
        <taxon>malvids</taxon>
        <taxon>Brassicales</taxon>
        <taxon>Brassicaceae</taxon>
        <taxon>Brassiceae</taxon>
        <taxon>Brassica</taxon>
    </lineage>
</organism>
<name>A0ABQ7DS02_BRACR</name>
<keyword evidence="2" id="KW-0964">Secreted</keyword>
<dbReference type="InterPro" id="IPR002902">
    <property type="entry name" value="GNK2"/>
</dbReference>
<evidence type="ECO:0000313" key="8">
    <source>
        <dbReference type="Proteomes" id="UP000266723"/>
    </source>
</evidence>
<keyword evidence="4" id="KW-0677">Repeat</keyword>
<accession>A0ABQ7DS02</accession>
<reference evidence="7 8" key="1">
    <citation type="journal article" date="2020" name="BMC Genomics">
        <title>Intraspecific diversification of the crop wild relative Brassica cretica Lam. using demographic model selection.</title>
        <authorList>
            <person name="Kioukis A."/>
            <person name="Michalopoulou V.A."/>
            <person name="Briers L."/>
            <person name="Pirintsos S."/>
            <person name="Studholme D.J."/>
            <person name="Pavlidis P."/>
            <person name="Sarris P.F."/>
        </authorList>
    </citation>
    <scope>NUCLEOTIDE SEQUENCE [LARGE SCALE GENOMIC DNA]</scope>
    <source>
        <strain evidence="8">cv. PFS-1207/04</strain>
    </source>
</reference>
<proteinExistence type="inferred from homology"/>
<dbReference type="EMBL" id="QGKV02000649">
    <property type="protein sequence ID" value="KAF3580818.1"/>
    <property type="molecule type" value="Genomic_DNA"/>
</dbReference>
<dbReference type="PROSITE" id="PS51473">
    <property type="entry name" value="GNK2"/>
    <property type="match status" value="1"/>
</dbReference>
<evidence type="ECO:0000256" key="2">
    <source>
        <dbReference type="ARBA" id="ARBA00022525"/>
    </source>
</evidence>
<dbReference type="PANTHER" id="PTHR32411:SF63">
    <property type="entry name" value="GNK2-HOMOLOGOUS DOMAIN-CONTAINING PROTEIN"/>
    <property type="match status" value="1"/>
</dbReference>
<comment type="similarity">
    <text evidence="5">Belongs to the cysteine-rich repeat secretory protein family.</text>
</comment>
<keyword evidence="8" id="KW-1185">Reference proteome</keyword>
<protein>
    <recommendedName>
        <fullName evidence="6">Gnk2-homologous domain-containing protein</fullName>
    </recommendedName>
</protein>
<dbReference type="InterPro" id="IPR038408">
    <property type="entry name" value="GNK2_sf"/>
</dbReference>
<comment type="subcellular location">
    <subcellularLocation>
        <location evidence="1">Secreted</location>
    </subcellularLocation>
</comment>
<evidence type="ECO:0000256" key="5">
    <source>
        <dbReference type="ARBA" id="ARBA00038515"/>
    </source>
</evidence>
<gene>
    <name evidence="7" type="ORF">DY000_02029687</name>
</gene>
<comment type="caution">
    <text evidence="7">The sequence shown here is derived from an EMBL/GenBank/DDBJ whole genome shotgun (WGS) entry which is preliminary data.</text>
</comment>
<evidence type="ECO:0000313" key="7">
    <source>
        <dbReference type="EMBL" id="KAF3580818.1"/>
    </source>
</evidence>
<evidence type="ECO:0000256" key="1">
    <source>
        <dbReference type="ARBA" id="ARBA00004613"/>
    </source>
</evidence>
<keyword evidence="3" id="KW-0732">Signal</keyword>
<evidence type="ECO:0000256" key="3">
    <source>
        <dbReference type="ARBA" id="ARBA00022729"/>
    </source>
</evidence>
<dbReference type="Pfam" id="PF01657">
    <property type="entry name" value="Stress-antifung"/>
    <property type="match status" value="1"/>
</dbReference>
<dbReference type="PANTHER" id="PTHR32411">
    <property type="entry name" value="CYSTEINE-RICH REPEAT SECRETORY PROTEIN 38-RELATED"/>
    <property type="match status" value="1"/>
</dbReference>
<evidence type="ECO:0000256" key="4">
    <source>
        <dbReference type="ARBA" id="ARBA00022737"/>
    </source>
</evidence>
<dbReference type="Proteomes" id="UP000266723">
    <property type="component" value="Unassembled WGS sequence"/>
</dbReference>
<dbReference type="CDD" id="cd23509">
    <property type="entry name" value="Gnk2-like"/>
    <property type="match status" value="1"/>
</dbReference>
<feature type="domain" description="Gnk2-homologous" evidence="6">
    <location>
        <begin position="18"/>
        <end position="103"/>
    </location>
</feature>